<dbReference type="GO" id="GO:0048868">
    <property type="term" value="P:pollen tube development"/>
    <property type="evidence" value="ECO:0000318"/>
    <property type="project" value="GO_Central"/>
</dbReference>
<dbReference type="GO" id="GO:0016020">
    <property type="term" value="C:membrane"/>
    <property type="evidence" value="ECO:0007669"/>
    <property type="project" value="UniProtKB-SubCell"/>
</dbReference>
<comment type="subcellular location">
    <subcellularLocation>
        <location evidence="2">Membrane</location>
        <topology evidence="2">Single-pass membrane protein</topology>
    </subcellularLocation>
</comment>
<evidence type="ECO:0000256" key="4">
    <source>
        <dbReference type="ARBA" id="ARBA00010617"/>
    </source>
</evidence>
<sequence>MESVIGLVVGLFCVFLVLLKKINGWYIESKLEKTTRSLLPPGDFGFPFIGNMLSFLKAFKSNNPDRFIDSYTNRYGRIGMYKAFMFGSPTILITAPEKAKQMLMGEEIFIPGWPKATTKLIGDKSFIAISIERHRRLRKMTAAPINGYDALSTYLAFIEEATISSLNKWFRIGSEIEFLTELRRFTFGIIMHIFLSTEGSSIITGLEQAYTDLNCGIRAMAINIPGFAYHKALGARRKLVEILRSVLDARRKRKELVAGKNNKNGKDMMDRLMEVEDENGLKLGDEEIVDILIMYLNAGHESSAHITMWATVFLQENPLIFRKAKEEQEEIRRSMISTSQKHLSLKEIKKMEYLSKVIDETLRLVNISFVTFREATEDTNVDGYLIPKGWKVQIWARSIHLDSSVYSNPKQFDPSRWEGVIPKPGTFIPFGAGARLCPGNELAKLEISVFLHYFLLDYRMKRVNPKCPIRYLPHPRPKDNCLATISRSSCTD</sequence>
<dbReference type="CDD" id="cd11043">
    <property type="entry name" value="CYP90-like"/>
    <property type="match status" value="1"/>
</dbReference>
<dbReference type="GO" id="GO:0020037">
    <property type="term" value="F:heme binding"/>
    <property type="evidence" value="ECO:0007669"/>
    <property type="project" value="InterPro"/>
</dbReference>
<organism evidence="16 17">
    <name type="scientific">Zostera marina</name>
    <name type="common">Eelgrass</name>
    <dbReference type="NCBI Taxonomy" id="29655"/>
    <lineage>
        <taxon>Eukaryota</taxon>
        <taxon>Viridiplantae</taxon>
        <taxon>Streptophyta</taxon>
        <taxon>Embryophyta</taxon>
        <taxon>Tracheophyta</taxon>
        <taxon>Spermatophyta</taxon>
        <taxon>Magnoliopsida</taxon>
        <taxon>Liliopsida</taxon>
        <taxon>Zosteraceae</taxon>
        <taxon>Zostera</taxon>
    </lineage>
</organism>
<dbReference type="Proteomes" id="UP000036987">
    <property type="component" value="Unassembled WGS sequence"/>
</dbReference>
<gene>
    <name evidence="16" type="ORF">ZOSMA_355G00010</name>
</gene>
<evidence type="ECO:0008006" key="18">
    <source>
        <dbReference type="Google" id="ProtNLM"/>
    </source>
</evidence>
<dbReference type="PANTHER" id="PTHR24286:SF356">
    <property type="entry name" value="ENT-KAURENOIC ACID OXIDASE 2"/>
    <property type="match status" value="1"/>
</dbReference>
<evidence type="ECO:0000256" key="13">
    <source>
        <dbReference type="ARBA" id="ARBA00037909"/>
    </source>
</evidence>
<feature type="binding site" description="axial binding residue" evidence="14">
    <location>
        <position position="437"/>
    </location>
    <ligand>
        <name>heme</name>
        <dbReference type="ChEBI" id="CHEBI:30413"/>
    </ligand>
    <ligandPart>
        <name>Fe</name>
        <dbReference type="ChEBI" id="CHEBI:18248"/>
    </ligandPart>
</feature>
<accession>A0A0K9P933</accession>
<dbReference type="PROSITE" id="PS00086">
    <property type="entry name" value="CYTOCHROME_P450"/>
    <property type="match status" value="1"/>
</dbReference>
<dbReference type="InterPro" id="IPR036396">
    <property type="entry name" value="Cyt_P450_sf"/>
</dbReference>
<evidence type="ECO:0000256" key="10">
    <source>
        <dbReference type="ARBA" id="ARBA00023004"/>
    </source>
</evidence>
<evidence type="ECO:0000256" key="5">
    <source>
        <dbReference type="ARBA" id="ARBA00022617"/>
    </source>
</evidence>
<comment type="pathway">
    <text evidence="3">Hormone biosynthesis.</text>
</comment>
<comment type="similarity">
    <text evidence="4 15">Belongs to the cytochrome P450 family.</text>
</comment>
<dbReference type="GO" id="GO:0005783">
    <property type="term" value="C:endoplasmic reticulum"/>
    <property type="evidence" value="ECO:0000318"/>
    <property type="project" value="GO_Central"/>
</dbReference>
<protein>
    <recommendedName>
        <fullName evidence="18">Ent-kaurenoic acid oxidase</fullName>
    </recommendedName>
</protein>
<keyword evidence="12" id="KW-0472">Membrane</keyword>
<dbReference type="EMBL" id="LFYR01001113">
    <property type="protein sequence ID" value="KMZ64660.1"/>
    <property type="molecule type" value="Genomic_DNA"/>
</dbReference>
<evidence type="ECO:0000256" key="8">
    <source>
        <dbReference type="ARBA" id="ARBA00022989"/>
    </source>
</evidence>
<reference evidence="17" key="1">
    <citation type="journal article" date="2016" name="Nature">
        <title>The genome of the seagrass Zostera marina reveals angiosperm adaptation to the sea.</title>
        <authorList>
            <person name="Olsen J.L."/>
            <person name="Rouze P."/>
            <person name="Verhelst B."/>
            <person name="Lin Y.-C."/>
            <person name="Bayer T."/>
            <person name="Collen J."/>
            <person name="Dattolo E."/>
            <person name="De Paoli E."/>
            <person name="Dittami S."/>
            <person name="Maumus F."/>
            <person name="Michel G."/>
            <person name="Kersting A."/>
            <person name="Lauritano C."/>
            <person name="Lohaus R."/>
            <person name="Toepel M."/>
            <person name="Tonon T."/>
            <person name="Vanneste K."/>
            <person name="Amirebrahimi M."/>
            <person name="Brakel J."/>
            <person name="Bostroem C."/>
            <person name="Chovatia M."/>
            <person name="Grimwood J."/>
            <person name="Jenkins J.W."/>
            <person name="Jueterbock A."/>
            <person name="Mraz A."/>
            <person name="Stam W.T."/>
            <person name="Tice H."/>
            <person name="Bornberg-Bauer E."/>
            <person name="Green P.J."/>
            <person name="Pearson G.A."/>
            <person name="Procaccini G."/>
            <person name="Duarte C.M."/>
            <person name="Schmutz J."/>
            <person name="Reusch T.B.H."/>
            <person name="Van de Peer Y."/>
        </authorList>
    </citation>
    <scope>NUCLEOTIDE SEQUENCE [LARGE SCALE GENOMIC DNA]</scope>
    <source>
        <strain evidence="17">cv. Finnish</strain>
    </source>
</reference>
<dbReference type="Gene3D" id="1.10.630.10">
    <property type="entry name" value="Cytochrome P450"/>
    <property type="match status" value="1"/>
</dbReference>
<evidence type="ECO:0000256" key="3">
    <source>
        <dbReference type="ARBA" id="ARBA00004972"/>
    </source>
</evidence>
<dbReference type="STRING" id="29655.A0A0K9P933"/>
<dbReference type="SUPFAM" id="SSF48264">
    <property type="entry name" value="Cytochrome P450"/>
    <property type="match status" value="1"/>
</dbReference>
<keyword evidence="17" id="KW-1185">Reference proteome</keyword>
<comment type="caution">
    <text evidence="16">The sequence shown here is derived from an EMBL/GenBank/DDBJ whole genome shotgun (WGS) entry which is preliminary data.</text>
</comment>
<dbReference type="AlphaFoldDB" id="A0A0K9P933"/>
<evidence type="ECO:0000256" key="11">
    <source>
        <dbReference type="ARBA" id="ARBA00023033"/>
    </source>
</evidence>
<dbReference type="PRINTS" id="PR00385">
    <property type="entry name" value="P450"/>
</dbReference>
<keyword evidence="10 14" id="KW-0408">Iron</keyword>
<dbReference type="OrthoDB" id="1470350at2759"/>
<dbReference type="FunFam" id="1.10.630.10:FF:000052">
    <property type="entry name" value="Ent-kaurenoic acid oxidase"/>
    <property type="match status" value="1"/>
</dbReference>
<dbReference type="Pfam" id="PF00067">
    <property type="entry name" value="p450"/>
    <property type="match status" value="1"/>
</dbReference>
<name>A0A0K9P933_ZOSMR</name>
<evidence type="ECO:0000256" key="1">
    <source>
        <dbReference type="ARBA" id="ARBA00001971"/>
    </source>
</evidence>
<dbReference type="OMA" id="KLWEVYM"/>
<dbReference type="InterPro" id="IPR017972">
    <property type="entry name" value="Cyt_P450_CS"/>
</dbReference>
<dbReference type="PANTHER" id="PTHR24286">
    <property type="entry name" value="CYTOCHROME P450 26"/>
    <property type="match status" value="1"/>
</dbReference>
<keyword evidence="6" id="KW-0812">Transmembrane</keyword>
<evidence type="ECO:0000313" key="16">
    <source>
        <dbReference type="EMBL" id="KMZ64660.1"/>
    </source>
</evidence>
<evidence type="ECO:0000256" key="6">
    <source>
        <dbReference type="ARBA" id="ARBA00022692"/>
    </source>
</evidence>
<dbReference type="InterPro" id="IPR001128">
    <property type="entry name" value="Cyt_P450"/>
</dbReference>
<evidence type="ECO:0000256" key="9">
    <source>
        <dbReference type="ARBA" id="ARBA00023002"/>
    </source>
</evidence>
<comment type="pathway">
    <text evidence="13">Plant hormone biosynthesis; gibberellin biosynthesis.</text>
</comment>
<keyword evidence="7 14" id="KW-0479">Metal-binding</keyword>
<dbReference type="GO" id="GO:0051777">
    <property type="term" value="F:ent-kaurenoic acid monooxygenase activity"/>
    <property type="evidence" value="ECO:0000318"/>
    <property type="project" value="GO_Central"/>
</dbReference>
<evidence type="ECO:0000256" key="15">
    <source>
        <dbReference type="RuleBase" id="RU000461"/>
    </source>
</evidence>
<dbReference type="GO" id="GO:0005506">
    <property type="term" value="F:iron ion binding"/>
    <property type="evidence" value="ECO:0007669"/>
    <property type="project" value="InterPro"/>
</dbReference>
<dbReference type="GO" id="GO:0009686">
    <property type="term" value="P:gibberellin biosynthetic process"/>
    <property type="evidence" value="ECO:0007669"/>
    <property type="project" value="UniProtKB-ARBA"/>
</dbReference>
<proteinExistence type="inferred from homology"/>
<keyword evidence="11 15" id="KW-0503">Monooxygenase</keyword>
<evidence type="ECO:0000256" key="14">
    <source>
        <dbReference type="PIRSR" id="PIRSR602401-1"/>
    </source>
</evidence>
<keyword evidence="9 15" id="KW-0560">Oxidoreductase</keyword>
<evidence type="ECO:0000256" key="7">
    <source>
        <dbReference type="ARBA" id="ARBA00022723"/>
    </source>
</evidence>
<comment type="cofactor">
    <cofactor evidence="1 14">
        <name>heme</name>
        <dbReference type="ChEBI" id="CHEBI:30413"/>
    </cofactor>
</comment>
<dbReference type="PRINTS" id="PR00463">
    <property type="entry name" value="EP450I"/>
</dbReference>
<keyword evidence="5 14" id="KW-0349">Heme</keyword>
<evidence type="ECO:0000256" key="12">
    <source>
        <dbReference type="ARBA" id="ARBA00023136"/>
    </source>
</evidence>
<evidence type="ECO:0000313" key="17">
    <source>
        <dbReference type="Proteomes" id="UP000036987"/>
    </source>
</evidence>
<keyword evidence="8" id="KW-1133">Transmembrane helix</keyword>
<dbReference type="InterPro" id="IPR002401">
    <property type="entry name" value="Cyt_P450_E_grp-I"/>
</dbReference>
<evidence type="ECO:0000256" key="2">
    <source>
        <dbReference type="ARBA" id="ARBA00004167"/>
    </source>
</evidence>